<evidence type="ECO:0000313" key="3">
    <source>
        <dbReference type="EMBL" id="KRO92677.1"/>
    </source>
</evidence>
<feature type="transmembrane region" description="Helical" evidence="1">
    <location>
        <begin position="37"/>
        <end position="55"/>
    </location>
</feature>
<dbReference type="PANTHER" id="PTHR40547">
    <property type="entry name" value="SLL0298 PROTEIN"/>
    <property type="match status" value="1"/>
</dbReference>
<keyword evidence="3" id="KW-0067">ATP-binding</keyword>
<dbReference type="Proteomes" id="UP000051213">
    <property type="component" value="Unassembled WGS sequence"/>
</dbReference>
<accession>A0A0R2TZZ3</accession>
<organism evidence="3 4">
    <name type="scientific">SAR92 bacterium BACL26 MAG-121220-bin70</name>
    <dbReference type="NCBI Taxonomy" id="1655626"/>
    <lineage>
        <taxon>Bacteria</taxon>
        <taxon>Pseudomonadati</taxon>
        <taxon>Pseudomonadota</taxon>
        <taxon>Gammaproteobacteria</taxon>
        <taxon>Cellvibrionales</taxon>
        <taxon>Porticoccaceae</taxon>
        <taxon>SAR92 clade</taxon>
    </lineage>
</organism>
<dbReference type="GO" id="GO:0005524">
    <property type="term" value="F:ATP binding"/>
    <property type="evidence" value="ECO:0007669"/>
    <property type="project" value="UniProtKB-KW"/>
</dbReference>
<evidence type="ECO:0000259" key="2">
    <source>
        <dbReference type="Pfam" id="PF09835"/>
    </source>
</evidence>
<feature type="transmembrane region" description="Helical" evidence="1">
    <location>
        <begin position="62"/>
        <end position="84"/>
    </location>
</feature>
<protein>
    <submittedName>
        <fullName evidence="3">ATP-binding protein</fullName>
    </submittedName>
</protein>
<keyword evidence="3" id="KW-0547">Nucleotide-binding</keyword>
<evidence type="ECO:0000313" key="4">
    <source>
        <dbReference type="Proteomes" id="UP000051213"/>
    </source>
</evidence>
<dbReference type="Pfam" id="PF09835">
    <property type="entry name" value="DUF2062"/>
    <property type="match status" value="1"/>
</dbReference>
<sequence>MPRKIIRRFLPDLRGMLDRPSLRWISALPQDPNLLHLNRHSVSLAVFLGIFCAFIPIPIQTLLVISMCFWWGANLPIAMVIIWLSNPLTIPPMFYLTYKLGSYILGTEVHRLSFTLSWEWFSQLGADILLPLFVGSLLSGILLASVGYFFILFLWRWKVIRNWEKRKNLRNSH</sequence>
<keyword evidence="1" id="KW-0472">Membrane</keyword>
<dbReference type="AlphaFoldDB" id="A0A0R2TZZ3"/>
<feature type="domain" description="DUF2062" evidence="2">
    <location>
        <begin position="22"/>
        <end position="163"/>
    </location>
</feature>
<reference evidence="3 4" key="1">
    <citation type="submission" date="2015-10" db="EMBL/GenBank/DDBJ databases">
        <title>Metagenome-Assembled Genomes uncover a global brackish microbiome.</title>
        <authorList>
            <person name="Hugerth L.W."/>
            <person name="Larsson J."/>
            <person name="Alneberg J."/>
            <person name="Lindh M.V."/>
            <person name="Legrand C."/>
            <person name="Pinhassi J."/>
            <person name="Andersson A.F."/>
        </authorList>
    </citation>
    <scope>NUCLEOTIDE SEQUENCE [LARGE SCALE GENOMIC DNA]</scope>
    <source>
        <strain evidence="3">BACL26 MAG-121220-bin70</strain>
    </source>
</reference>
<dbReference type="EMBL" id="LICA01000312">
    <property type="protein sequence ID" value="KRO92677.1"/>
    <property type="molecule type" value="Genomic_DNA"/>
</dbReference>
<evidence type="ECO:0000256" key="1">
    <source>
        <dbReference type="SAM" id="Phobius"/>
    </source>
</evidence>
<keyword evidence="1" id="KW-0812">Transmembrane</keyword>
<gene>
    <name evidence="3" type="ORF">ABS24_00880</name>
</gene>
<dbReference type="PANTHER" id="PTHR40547:SF1">
    <property type="entry name" value="SLL0298 PROTEIN"/>
    <property type="match status" value="1"/>
</dbReference>
<keyword evidence="1" id="KW-1133">Transmembrane helix</keyword>
<proteinExistence type="predicted"/>
<feature type="transmembrane region" description="Helical" evidence="1">
    <location>
        <begin position="128"/>
        <end position="155"/>
    </location>
</feature>
<dbReference type="InterPro" id="IPR018639">
    <property type="entry name" value="DUF2062"/>
</dbReference>
<comment type="caution">
    <text evidence="3">The sequence shown here is derived from an EMBL/GenBank/DDBJ whole genome shotgun (WGS) entry which is preliminary data.</text>
</comment>
<name>A0A0R2TZZ3_9GAMM</name>